<dbReference type="AlphaFoldDB" id="A0A0W8FT77"/>
<dbReference type="PANTHER" id="PTHR37018:SF1">
    <property type="entry name" value="CULTURE SPECIFIC PROTEIN, PUTATIVE (AFU_ORTHOLOGUE AFUA_2G00130)-RELATED"/>
    <property type="match status" value="1"/>
</dbReference>
<evidence type="ECO:0008006" key="2">
    <source>
        <dbReference type="Google" id="ProtNLM"/>
    </source>
</evidence>
<gene>
    <name evidence="1" type="ORF">ASZ90_006213</name>
</gene>
<comment type="caution">
    <text evidence="1">The sequence shown here is derived from an EMBL/GenBank/DDBJ whole genome shotgun (WGS) entry which is preliminary data.</text>
</comment>
<dbReference type="SUPFAM" id="SSF56059">
    <property type="entry name" value="Glutathione synthetase ATP-binding domain-like"/>
    <property type="match status" value="1"/>
</dbReference>
<protein>
    <recommendedName>
        <fullName evidence="2">ATP-grasp domain-containing protein</fullName>
    </recommendedName>
</protein>
<dbReference type="PANTHER" id="PTHR37018">
    <property type="entry name" value="CULTURE SPECIFIC PROTEIN, PUTATIVE (AFU_ORTHOLOGUE AFUA_2G00130)-RELATED"/>
    <property type="match status" value="1"/>
</dbReference>
<evidence type="ECO:0000313" key="1">
    <source>
        <dbReference type="EMBL" id="KUG24001.1"/>
    </source>
</evidence>
<accession>A0A0W8FT77</accession>
<dbReference type="EMBL" id="LNQE01000871">
    <property type="protein sequence ID" value="KUG24001.1"/>
    <property type="molecule type" value="Genomic_DNA"/>
</dbReference>
<dbReference type="InterPro" id="IPR053269">
    <property type="entry name" value="Asp-Met_ligase"/>
</dbReference>
<sequence>MIEEYLDIRRNLCLHYCVTEDGEIDYLGFTEQVSDEQGIYRGNWIEVGDECSLEAVDIGTSIVRFAYKQGYYGVLGIDMAVLEDGHCKVFDLNFRGNGSLPALLYSESVHRRYRKPVIRLRRLTGRGNYRDMLNAVYRAMAKGILLPLGSCNPEAGPYINQRPLVNGMILGETRQEVLENECELVSMGLNI</sequence>
<reference evidence="1" key="1">
    <citation type="journal article" date="2015" name="Proc. Natl. Acad. Sci. U.S.A.">
        <title>Networks of energetic and metabolic interactions define dynamics in microbial communities.</title>
        <authorList>
            <person name="Embree M."/>
            <person name="Liu J.K."/>
            <person name="Al-Bassam M.M."/>
            <person name="Zengler K."/>
        </authorList>
    </citation>
    <scope>NUCLEOTIDE SEQUENCE</scope>
</reference>
<proteinExistence type="predicted"/>
<dbReference type="Gene3D" id="3.30.470.20">
    <property type="entry name" value="ATP-grasp fold, B domain"/>
    <property type="match status" value="1"/>
</dbReference>
<name>A0A0W8FT77_9ZZZZ</name>
<organism evidence="1">
    <name type="scientific">hydrocarbon metagenome</name>
    <dbReference type="NCBI Taxonomy" id="938273"/>
    <lineage>
        <taxon>unclassified sequences</taxon>
        <taxon>metagenomes</taxon>
        <taxon>ecological metagenomes</taxon>
    </lineage>
</organism>